<gene>
    <name evidence="9" type="ORF">D7Z26_01135</name>
</gene>
<dbReference type="SUPFAM" id="SSF161098">
    <property type="entry name" value="MetI-like"/>
    <property type="match status" value="1"/>
</dbReference>
<feature type="transmembrane region" description="Helical" evidence="7">
    <location>
        <begin position="107"/>
        <end position="129"/>
    </location>
</feature>
<evidence type="ECO:0000256" key="1">
    <source>
        <dbReference type="ARBA" id="ARBA00004651"/>
    </source>
</evidence>
<dbReference type="OrthoDB" id="9772609at2"/>
<dbReference type="CDD" id="cd06261">
    <property type="entry name" value="TM_PBP2"/>
    <property type="match status" value="1"/>
</dbReference>
<name>A0A494Y946_9BACL</name>
<sequence length="275" mass="30845">MKTILKKKTPISAAILWVYSLFTLFVLVYMTYQAFRPKKDLLSATFAFPKHLGFGNFRKLFVDAGFFTYLFNSALILFGALFLVVMLSTMVAYGIGKFNFKFKSGILLYFLIGLMFPVQLGIVPIFLLIRDLGLLNNQLSVVLVLASGLSMPVFLLTTFFAKLPNDLYESAKIDGAGEWTTFIRVMFPLASPVTFSVCIIMSMQIWNQFFVPLIFLQSEAKKTIPLMIMKFTNNVLYNMDMAMVGSVMATVPLLILFFFFSGRIVEGVATGGVKG</sequence>
<evidence type="ECO:0000256" key="4">
    <source>
        <dbReference type="ARBA" id="ARBA00022692"/>
    </source>
</evidence>
<keyword evidence="5 7" id="KW-1133">Transmembrane helix</keyword>
<evidence type="ECO:0000256" key="5">
    <source>
        <dbReference type="ARBA" id="ARBA00022989"/>
    </source>
</evidence>
<evidence type="ECO:0000313" key="10">
    <source>
        <dbReference type="Proteomes" id="UP000282076"/>
    </source>
</evidence>
<keyword evidence="6 7" id="KW-0472">Membrane</keyword>
<evidence type="ECO:0000259" key="8">
    <source>
        <dbReference type="PROSITE" id="PS50928"/>
    </source>
</evidence>
<feature type="transmembrane region" description="Helical" evidence="7">
    <location>
        <begin position="141"/>
        <end position="161"/>
    </location>
</feature>
<protein>
    <submittedName>
        <fullName evidence="9">Carbohydrate ABC transporter permease</fullName>
    </submittedName>
</protein>
<evidence type="ECO:0000313" key="9">
    <source>
        <dbReference type="EMBL" id="RKP58138.1"/>
    </source>
</evidence>
<dbReference type="AlphaFoldDB" id="A0A494Y946"/>
<dbReference type="RefSeq" id="WP_120973953.1">
    <property type="nucleotide sequence ID" value="NZ_RBZM01000001.1"/>
</dbReference>
<dbReference type="InterPro" id="IPR000515">
    <property type="entry name" value="MetI-like"/>
</dbReference>
<dbReference type="PANTHER" id="PTHR43744:SF8">
    <property type="entry name" value="SN-GLYCEROL-3-PHOSPHATE TRANSPORT SYSTEM PERMEASE PROTEIN UGPE"/>
    <property type="match status" value="1"/>
</dbReference>
<evidence type="ECO:0000256" key="6">
    <source>
        <dbReference type="ARBA" id="ARBA00023136"/>
    </source>
</evidence>
<dbReference type="PROSITE" id="PS50928">
    <property type="entry name" value="ABC_TM1"/>
    <property type="match status" value="1"/>
</dbReference>
<feature type="transmembrane region" description="Helical" evidence="7">
    <location>
        <begin position="66"/>
        <end position="95"/>
    </location>
</feature>
<reference evidence="9 10" key="1">
    <citation type="submission" date="2018-10" db="EMBL/GenBank/DDBJ databases">
        <title>Cohnella sp. M2MS4P-1, whole genome shotgun sequence.</title>
        <authorList>
            <person name="Tuo L."/>
        </authorList>
    </citation>
    <scope>NUCLEOTIDE SEQUENCE [LARGE SCALE GENOMIC DNA]</scope>
    <source>
        <strain evidence="9 10">M2MS4P-1</strain>
    </source>
</reference>
<accession>A0A494Y946</accession>
<keyword evidence="10" id="KW-1185">Reference proteome</keyword>
<organism evidence="9 10">
    <name type="scientific">Cohnella endophytica</name>
    <dbReference type="NCBI Taxonomy" id="2419778"/>
    <lineage>
        <taxon>Bacteria</taxon>
        <taxon>Bacillati</taxon>
        <taxon>Bacillota</taxon>
        <taxon>Bacilli</taxon>
        <taxon>Bacillales</taxon>
        <taxon>Paenibacillaceae</taxon>
        <taxon>Cohnella</taxon>
    </lineage>
</organism>
<dbReference type="EMBL" id="RBZM01000001">
    <property type="protein sequence ID" value="RKP58138.1"/>
    <property type="molecule type" value="Genomic_DNA"/>
</dbReference>
<keyword evidence="3" id="KW-1003">Cell membrane</keyword>
<dbReference type="Gene3D" id="1.10.3720.10">
    <property type="entry name" value="MetI-like"/>
    <property type="match status" value="1"/>
</dbReference>
<evidence type="ECO:0000256" key="2">
    <source>
        <dbReference type="ARBA" id="ARBA00022448"/>
    </source>
</evidence>
<comment type="subcellular location">
    <subcellularLocation>
        <location evidence="1 7">Cell membrane</location>
        <topology evidence="1 7">Multi-pass membrane protein</topology>
    </subcellularLocation>
</comment>
<feature type="transmembrane region" description="Helical" evidence="7">
    <location>
        <begin position="241"/>
        <end position="260"/>
    </location>
</feature>
<dbReference type="PANTHER" id="PTHR43744">
    <property type="entry name" value="ABC TRANSPORTER PERMEASE PROTEIN MG189-RELATED-RELATED"/>
    <property type="match status" value="1"/>
</dbReference>
<dbReference type="GO" id="GO:0005886">
    <property type="term" value="C:plasma membrane"/>
    <property type="evidence" value="ECO:0007669"/>
    <property type="project" value="UniProtKB-SubCell"/>
</dbReference>
<proteinExistence type="inferred from homology"/>
<comment type="caution">
    <text evidence="9">The sequence shown here is derived from an EMBL/GenBank/DDBJ whole genome shotgun (WGS) entry which is preliminary data.</text>
</comment>
<dbReference type="Proteomes" id="UP000282076">
    <property type="component" value="Unassembled WGS sequence"/>
</dbReference>
<dbReference type="InterPro" id="IPR035906">
    <property type="entry name" value="MetI-like_sf"/>
</dbReference>
<keyword evidence="2 7" id="KW-0813">Transport</keyword>
<dbReference type="GO" id="GO:0055085">
    <property type="term" value="P:transmembrane transport"/>
    <property type="evidence" value="ECO:0007669"/>
    <property type="project" value="InterPro"/>
</dbReference>
<feature type="transmembrane region" description="Helical" evidence="7">
    <location>
        <begin position="182"/>
        <end position="206"/>
    </location>
</feature>
<keyword evidence="4 7" id="KW-0812">Transmembrane</keyword>
<feature type="transmembrane region" description="Helical" evidence="7">
    <location>
        <begin position="12"/>
        <end position="32"/>
    </location>
</feature>
<evidence type="ECO:0000256" key="3">
    <source>
        <dbReference type="ARBA" id="ARBA00022475"/>
    </source>
</evidence>
<dbReference type="Pfam" id="PF00528">
    <property type="entry name" value="BPD_transp_1"/>
    <property type="match status" value="1"/>
</dbReference>
<comment type="similarity">
    <text evidence="7">Belongs to the binding-protein-dependent transport system permease family.</text>
</comment>
<evidence type="ECO:0000256" key="7">
    <source>
        <dbReference type="RuleBase" id="RU363032"/>
    </source>
</evidence>
<feature type="domain" description="ABC transmembrane type-1" evidence="8">
    <location>
        <begin position="70"/>
        <end position="260"/>
    </location>
</feature>